<evidence type="ECO:0000256" key="1">
    <source>
        <dbReference type="ARBA" id="ARBA00023125"/>
    </source>
</evidence>
<dbReference type="RefSeq" id="WP_268008786.1">
    <property type="nucleotide sequence ID" value="NZ_CP104068.1"/>
</dbReference>
<feature type="domain" description="HTH cro/C1-type" evidence="2">
    <location>
        <begin position="6"/>
        <end position="59"/>
    </location>
</feature>
<name>A0ABY6ZPL3_9BACL</name>
<organism evidence="3 4">
    <name type="scientific">Alicyclobacillus fastidiosus</name>
    <dbReference type="NCBI Taxonomy" id="392011"/>
    <lineage>
        <taxon>Bacteria</taxon>
        <taxon>Bacillati</taxon>
        <taxon>Bacillota</taxon>
        <taxon>Bacilli</taxon>
        <taxon>Bacillales</taxon>
        <taxon>Alicyclobacillaceae</taxon>
        <taxon>Alicyclobacillus</taxon>
    </lineage>
</organism>
<dbReference type="InterPro" id="IPR011990">
    <property type="entry name" value="TPR-like_helical_dom_sf"/>
</dbReference>
<keyword evidence="1" id="KW-0238">DNA-binding</keyword>
<protein>
    <submittedName>
        <fullName evidence="3">Helix-turn-helix domain-containing protein</fullName>
    </submittedName>
</protein>
<dbReference type="PANTHER" id="PTHR46797:SF1">
    <property type="entry name" value="METHYLPHOSPHONATE SYNTHASE"/>
    <property type="match status" value="1"/>
</dbReference>
<accession>A0ABY6ZPL3</accession>
<reference evidence="3" key="1">
    <citation type="submission" date="2022-08" db="EMBL/GenBank/DDBJ databases">
        <title>Alicyclobacillus fastidiosus DSM 17978, complete genome.</title>
        <authorList>
            <person name="Wang Q."/>
            <person name="Cai R."/>
            <person name="Wang Z."/>
        </authorList>
    </citation>
    <scope>NUCLEOTIDE SEQUENCE</scope>
    <source>
        <strain evidence="3">DSM 17978</strain>
        <plasmid evidence="3">unnamed1</plasmid>
    </source>
</reference>
<keyword evidence="4" id="KW-1185">Reference proteome</keyword>
<dbReference type="InterPro" id="IPR001387">
    <property type="entry name" value="Cro/C1-type_HTH"/>
</dbReference>
<dbReference type="SUPFAM" id="SSF47413">
    <property type="entry name" value="lambda repressor-like DNA-binding domains"/>
    <property type="match status" value="1"/>
</dbReference>
<keyword evidence="3" id="KW-0614">Plasmid</keyword>
<dbReference type="EMBL" id="CP104068">
    <property type="protein sequence ID" value="WAH44918.1"/>
    <property type="molecule type" value="Genomic_DNA"/>
</dbReference>
<evidence type="ECO:0000313" key="3">
    <source>
        <dbReference type="EMBL" id="WAH44918.1"/>
    </source>
</evidence>
<dbReference type="Pfam" id="PF13560">
    <property type="entry name" value="HTH_31"/>
    <property type="match status" value="1"/>
</dbReference>
<evidence type="ECO:0000259" key="2">
    <source>
        <dbReference type="PROSITE" id="PS50943"/>
    </source>
</evidence>
<dbReference type="InterPro" id="IPR050807">
    <property type="entry name" value="TransReg_Diox_bact_type"/>
</dbReference>
<dbReference type="SMART" id="SM00530">
    <property type="entry name" value="HTH_XRE"/>
    <property type="match status" value="1"/>
</dbReference>
<sequence length="195" mass="22269">MLGQKIKRLRLQKGISQQELIQGLFDRSYLSQIERGLKVPPRETIEILANRLGVPSNHLTEYGETIQRAAELIQRARETKDIYAFREAWHTAASVHAIEQMAESAIEWSYIASASDATSVELLEAINYTILLISSVDEAFDFAFNLRMVRANTYYYLGMFDQAIWAYRDLEERRPPNELLGRVKVSLGSSLMALP</sequence>
<dbReference type="InterPro" id="IPR010982">
    <property type="entry name" value="Lambda_DNA-bd_dom_sf"/>
</dbReference>
<gene>
    <name evidence="3" type="ORF">NZD89_28130</name>
</gene>
<dbReference type="Gene3D" id="1.25.40.10">
    <property type="entry name" value="Tetratricopeptide repeat domain"/>
    <property type="match status" value="1"/>
</dbReference>
<dbReference type="PANTHER" id="PTHR46797">
    <property type="entry name" value="HTH-TYPE TRANSCRIPTIONAL REGULATOR"/>
    <property type="match status" value="1"/>
</dbReference>
<geneLocation type="plasmid" evidence="3 4">
    <name>unnamed1</name>
</geneLocation>
<proteinExistence type="predicted"/>
<evidence type="ECO:0000313" key="4">
    <source>
        <dbReference type="Proteomes" id="UP001164761"/>
    </source>
</evidence>
<dbReference type="Proteomes" id="UP001164761">
    <property type="component" value="Plasmid unnamed1"/>
</dbReference>
<dbReference type="PROSITE" id="PS50943">
    <property type="entry name" value="HTH_CROC1"/>
    <property type="match status" value="1"/>
</dbReference>
<dbReference type="CDD" id="cd00093">
    <property type="entry name" value="HTH_XRE"/>
    <property type="match status" value="1"/>
</dbReference>